<accession>A0A242AYW2</accession>
<organism evidence="1 2">
    <name type="scientific">Enterococcus faecium</name>
    <name type="common">Streptococcus faecium</name>
    <dbReference type="NCBI Taxonomy" id="1352"/>
    <lineage>
        <taxon>Bacteria</taxon>
        <taxon>Bacillati</taxon>
        <taxon>Bacillota</taxon>
        <taxon>Bacilli</taxon>
        <taxon>Lactobacillales</taxon>
        <taxon>Enterococcaceae</taxon>
        <taxon>Enterococcus</taxon>
    </lineage>
</organism>
<evidence type="ECO:0000313" key="2">
    <source>
        <dbReference type="Proteomes" id="UP000194885"/>
    </source>
</evidence>
<dbReference type="AlphaFoldDB" id="A0A242AYW2"/>
<name>A0A242AYW2_ENTFC</name>
<sequence>MIVSNNLFEVGKNPIVPITGRIIIIDEAHLLMENYLAKDQTELSFSELIEIVAKSDKKLSFELKEYHNQLINKYKNNSDSITIKDDMQDVLRDILGKLFNIEIRESMKERNNDELLDKISSSKNKIRKILDSSFISWIDIENKKYCAADKNFLKNFYQFIKNLSKYNKVIFMSGTLTGTKKKEEIIAQWGVSESELLFYTYKSPYNYAYQARVYIPRDLWYNNDSKKLFGKQKESNEHLSKAKNRIRKIVNITNGNLLVLCTSREYMYS</sequence>
<protein>
    <submittedName>
        <fullName evidence="1">Uncharacterized protein</fullName>
    </submittedName>
</protein>
<proteinExistence type="predicted"/>
<dbReference type="EMBL" id="NGKW01000019">
    <property type="protein sequence ID" value="OTN86259.1"/>
    <property type="molecule type" value="Genomic_DNA"/>
</dbReference>
<evidence type="ECO:0000313" key="1">
    <source>
        <dbReference type="EMBL" id="OTN86259.1"/>
    </source>
</evidence>
<gene>
    <name evidence="1" type="ORF">A5810_003034</name>
</gene>
<reference evidence="1 2" key="1">
    <citation type="submission" date="2017-05" db="EMBL/GenBank/DDBJ databases">
        <title>The Genome Sequence of Enterococcus faecium 7H8_DIV0219.</title>
        <authorList>
            <consortium name="The Broad Institute Genomics Platform"/>
            <consortium name="The Broad Institute Genomic Center for Infectious Diseases"/>
            <person name="Earl A."/>
            <person name="Manson A."/>
            <person name="Schwartman J."/>
            <person name="Gilmore M."/>
            <person name="Abouelleil A."/>
            <person name="Cao P."/>
            <person name="Chapman S."/>
            <person name="Cusick C."/>
            <person name="Shea T."/>
            <person name="Young S."/>
            <person name="Neafsey D."/>
            <person name="Nusbaum C."/>
            <person name="Birren B."/>
        </authorList>
    </citation>
    <scope>NUCLEOTIDE SEQUENCE [LARGE SCALE GENOMIC DNA]</scope>
    <source>
        <strain evidence="1 2">7H8_DIV0219</strain>
    </source>
</reference>
<dbReference type="Proteomes" id="UP000194885">
    <property type="component" value="Unassembled WGS sequence"/>
</dbReference>
<feature type="non-terminal residue" evidence="1">
    <location>
        <position position="269"/>
    </location>
</feature>
<comment type="caution">
    <text evidence="1">The sequence shown here is derived from an EMBL/GenBank/DDBJ whole genome shotgun (WGS) entry which is preliminary data.</text>
</comment>